<organism evidence="1 2">
    <name type="scientific">Nocardioides aestuarii</name>
    <dbReference type="NCBI Taxonomy" id="252231"/>
    <lineage>
        <taxon>Bacteria</taxon>
        <taxon>Bacillati</taxon>
        <taxon>Actinomycetota</taxon>
        <taxon>Actinomycetes</taxon>
        <taxon>Propionibacteriales</taxon>
        <taxon>Nocardioidaceae</taxon>
        <taxon>Nocardioides</taxon>
    </lineage>
</organism>
<evidence type="ECO:0000313" key="2">
    <source>
        <dbReference type="Proteomes" id="UP001597351"/>
    </source>
</evidence>
<accession>A0ABW4TRK6</accession>
<dbReference type="EMBL" id="JBHUGD010000003">
    <property type="protein sequence ID" value="MFD1948603.1"/>
    <property type="molecule type" value="Genomic_DNA"/>
</dbReference>
<keyword evidence="2" id="KW-1185">Reference proteome</keyword>
<comment type="caution">
    <text evidence="1">The sequence shown here is derived from an EMBL/GenBank/DDBJ whole genome shotgun (WGS) entry which is preliminary data.</text>
</comment>
<dbReference type="Proteomes" id="UP001597351">
    <property type="component" value="Unassembled WGS sequence"/>
</dbReference>
<dbReference type="RefSeq" id="WP_343920817.1">
    <property type="nucleotide sequence ID" value="NZ_BAAAJT010000002.1"/>
</dbReference>
<reference evidence="2" key="1">
    <citation type="journal article" date="2019" name="Int. J. Syst. Evol. Microbiol.">
        <title>The Global Catalogue of Microorganisms (GCM) 10K type strain sequencing project: providing services to taxonomists for standard genome sequencing and annotation.</title>
        <authorList>
            <consortium name="The Broad Institute Genomics Platform"/>
            <consortium name="The Broad Institute Genome Sequencing Center for Infectious Disease"/>
            <person name="Wu L."/>
            <person name="Ma J."/>
        </authorList>
    </citation>
    <scope>NUCLEOTIDE SEQUENCE [LARGE SCALE GENOMIC DNA]</scope>
    <source>
        <strain evidence="2">CGMCC 1.12477</strain>
    </source>
</reference>
<protein>
    <submittedName>
        <fullName evidence="1">Uncharacterized protein</fullName>
    </submittedName>
</protein>
<evidence type="ECO:0000313" key="1">
    <source>
        <dbReference type="EMBL" id="MFD1948603.1"/>
    </source>
</evidence>
<sequence>MLLQEALQEVYGGWWCDPQGFAAAGARPPRPSEGRQGLYPGVPITEPTWGEDQDAHFRWVLMFESSLYKLRAVSVTDIARQSQQSPATLRRVLSGVAYGKGETRVRATTALWQRLLMEDGLSVQWLLVWISQGGNWLPDGPLVPSLHLDPRGFVCVQHNCSHQDVFRPPVAAADTGLRKAAASGRVSGPGEGAVRG</sequence>
<name>A0ABW4TRK6_9ACTN</name>
<gene>
    <name evidence="1" type="ORF">ACFSDE_17510</name>
</gene>
<proteinExistence type="predicted"/>